<dbReference type="AlphaFoldDB" id="A0A2T8I746"/>
<evidence type="ECO:0000256" key="1">
    <source>
        <dbReference type="SAM" id="MobiDB-lite"/>
    </source>
</evidence>
<dbReference type="Gramene" id="PVH33495">
    <property type="protein sequence ID" value="PVH33495"/>
    <property type="gene ID" value="PAHAL_8G013200"/>
</dbReference>
<dbReference type="EMBL" id="CM008053">
    <property type="protein sequence ID" value="PVH33495.1"/>
    <property type="molecule type" value="Genomic_DNA"/>
</dbReference>
<feature type="region of interest" description="Disordered" evidence="1">
    <location>
        <begin position="33"/>
        <end position="54"/>
    </location>
</feature>
<gene>
    <name evidence="2" type="ORF">PAHAL_8G013200</name>
</gene>
<sequence length="54" mass="5885">MTMVHGHGFTILSSISNIKKNGILESKMKNIPSDSLSDVCEWSSSPESAKSSTW</sequence>
<organism evidence="2">
    <name type="scientific">Panicum hallii</name>
    <dbReference type="NCBI Taxonomy" id="206008"/>
    <lineage>
        <taxon>Eukaryota</taxon>
        <taxon>Viridiplantae</taxon>
        <taxon>Streptophyta</taxon>
        <taxon>Embryophyta</taxon>
        <taxon>Tracheophyta</taxon>
        <taxon>Spermatophyta</taxon>
        <taxon>Magnoliopsida</taxon>
        <taxon>Liliopsida</taxon>
        <taxon>Poales</taxon>
        <taxon>Poaceae</taxon>
        <taxon>PACMAD clade</taxon>
        <taxon>Panicoideae</taxon>
        <taxon>Panicodae</taxon>
        <taxon>Paniceae</taxon>
        <taxon>Panicinae</taxon>
        <taxon>Panicum</taxon>
        <taxon>Panicum sect. Panicum</taxon>
    </lineage>
</organism>
<protein>
    <submittedName>
        <fullName evidence="2">Uncharacterized protein</fullName>
    </submittedName>
</protein>
<feature type="compositionally biased region" description="Low complexity" evidence="1">
    <location>
        <begin position="43"/>
        <end position="54"/>
    </location>
</feature>
<accession>A0A2T8I746</accession>
<dbReference type="Proteomes" id="UP000243499">
    <property type="component" value="Chromosome 8"/>
</dbReference>
<reference evidence="2" key="1">
    <citation type="submission" date="2018-04" db="EMBL/GenBank/DDBJ databases">
        <title>WGS assembly of Panicum hallii.</title>
        <authorList>
            <person name="Lovell J."/>
            <person name="Jenkins J."/>
            <person name="Lowry D."/>
            <person name="Mamidi S."/>
            <person name="Sreedasyam A."/>
            <person name="Weng X."/>
            <person name="Barry K."/>
            <person name="Bonette J."/>
            <person name="Campitelli B."/>
            <person name="Daum C."/>
            <person name="Gordon S."/>
            <person name="Gould B."/>
            <person name="Lipzen A."/>
            <person name="Macqueen A."/>
            <person name="Palacio-Mejia J."/>
            <person name="Plott C."/>
            <person name="Shakirov E."/>
            <person name="Shu S."/>
            <person name="Yoshinaga Y."/>
            <person name="Zane M."/>
            <person name="Rokhsar D."/>
            <person name="Grimwood J."/>
            <person name="Schmutz J."/>
            <person name="Juenger T."/>
        </authorList>
    </citation>
    <scope>NUCLEOTIDE SEQUENCE [LARGE SCALE GENOMIC DNA]</scope>
    <source>
        <strain evidence="2">FIL2</strain>
    </source>
</reference>
<proteinExistence type="predicted"/>
<evidence type="ECO:0000313" key="2">
    <source>
        <dbReference type="EMBL" id="PVH33495.1"/>
    </source>
</evidence>
<name>A0A2T8I746_9POAL</name>